<dbReference type="KEGG" id="aho:Ahos_2076"/>
<sequence length="58" mass="6434">MARKMCPVCKKVVEEKVVKDGDVISKVCPECGYVFISYQKGKGVLVLNNVKLSESRTV</sequence>
<dbReference type="AlphaFoldDB" id="F4B8J5"/>
<dbReference type="HOGENOM" id="CLU_204998_0_0_2"/>
<reference evidence="1 2" key="1">
    <citation type="journal article" date="2011" name="Extremophiles">
        <title>Genomic analysis of Acidianus hospitalis W1 a host for studying crenarchaeal virus and plasmid life cycles.</title>
        <authorList>
            <person name="You X.Y."/>
            <person name="Liu C."/>
            <person name="Wang S.Y."/>
            <person name="Jiang C.Y."/>
            <person name="Shah S.A."/>
            <person name="Prangishvili D."/>
            <person name="She Q."/>
            <person name="Liu S.J."/>
            <person name="Garrett R.A."/>
        </authorList>
    </citation>
    <scope>NUCLEOTIDE SEQUENCE [LARGE SCALE GENOMIC DNA]</scope>
    <source>
        <strain evidence="1 2">W1</strain>
    </source>
</reference>
<organism evidence="1 2">
    <name type="scientific">Acidianus hospitalis (strain W1)</name>
    <dbReference type="NCBI Taxonomy" id="933801"/>
    <lineage>
        <taxon>Archaea</taxon>
        <taxon>Thermoproteota</taxon>
        <taxon>Thermoprotei</taxon>
        <taxon>Sulfolobales</taxon>
        <taxon>Sulfolobaceae</taxon>
        <taxon>Acidianus</taxon>
    </lineage>
</organism>
<reference key="2">
    <citation type="journal article" date="2011" name="Extremophiles">
        <title>Genomic analyses of Acidianus hospitalis W1 a host for studying crenarchaeal virus and plasmid life cycles.</title>
        <authorList>
            <person name="You X.Y."/>
            <person name="Liu C."/>
            <person name="Wang S.Y."/>
            <person name="Jiang C.Y."/>
            <person name="Shah S.A."/>
            <person name="Prangishvili D."/>
            <person name="Liu S.J."/>
            <person name="Garrett R.A."/>
        </authorList>
    </citation>
    <scope>NUCLEOTIDE SEQUENCE</scope>
    <source>
        <strain>W1</strain>
    </source>
</reference>
<proteinExistence type="predicted"/>
<dbReference type="GeneID" id="58788775"/>
<name>F4B8J5_ACIHW</name>
<dbReference type="EMBL" id="CP002535">
    <property type="protein sequence ID" value="AEE94947.1"/>
    <property type="molecule type" value="Genomic_DNA"/>
</dbReference>
<keyword evidence="2" id="KW-1185">Reference proteome</keyword>
<accession>F4B8J5</accession>
<evidence type="ECO:0000313" key="1">
    <source>
        <dbReference type="EMBL" id="AEE94947.1"/>
    </source>
</evidence>
<dbReference type="STRING" id="933801.Ahos_2076"/>
<dbReference type="RefSeq" id="WP_013776862.1">
    <property type="nucleotide sequence ID" value="NC_015518.1"/>
</dbReference>
<dbReference type="Proteomes" id="UP000008458">
    <property type="component" value="Chromosome"/>
</dbReference>
<gene>
    <name evidence="1" type="ordered locus">Ahos_2076</name>
</gene>
<evidence type="ECO:0000313" key="2">
    <source>
        <dbReference type="Proteomes" id="UP000008458"/>
    </source>
</evidence>
<protein>
    <submittedName>
        <fullName evidence="1">Uncharacterized protein</fullName>
    </submittedName>
</protein>
<dbReference type="eggNOG" id="arCOG08322">
    <property type="taxonomic scope" value="Archaea"/>
</dbReference>
<dbReference type="OrthoDB" id="26561at2157"/>